<dbReference type="AlphaFoldDB" id="A0A1X7A5L8"/>
<dbReference type="Pfam" id="PF11800">
    <property type="entry name" value="RP-C_C"/>
    <property type="match status" value="1"/>
</dbReference>
<feature type="domain" description="Plasmid replication protein C C-terminal" evidence="3">
    <location>
        <begin position="295"/>
        <end position="392"/>
    </location>
</feature>
<evidence type="ECO:0000259" key="3">
    <source>
        <dbReference type="Pfam" id="PF11800"/>
    </source>
</evidence>
<accession>A0A1X7A5L8</accession>
<dbReference type="InterPro" id="IPR005090">
    <property type="entry name" value="RepC_N"/>
</dbReference>
<proteinExistence type="predicted"/>
<dbReference type="Pfam" id="PF03428">
    <property type="entry name" value="RP-C"/>
    <property type="match status" value="1"/>
</dbReference>
<dbReference type="NCBIfam" id="NF040974">
    <property type="entry name" value="RepABC_RepC"/>
    <property type="match status" value="1"/>
</dbReference>
<feature type="region of interest" description="Disordered" evidence="1">
    <location>
        <begin position="238"/>
        <end position="266"/>
    </location>
</feature>
<dbReference type="OrthoDB" id="7488837at2"/>
<evidence type="ECO:0000313" key="4">
    <source>
        <dbReference type="EMBL" id="SLN71273.1"/>
    </source>
</evidence>
<feature type="compositionally biased region" description="Polar residues" evidence="1">
    <location>
        <begin position="239"/>
        <end position="264"/>
    </location>
</feature>
<gene>
    <name evidence="4" type="ORF">LOS8367_03617</name>
</gene>
<dbReference type="InterPro" id="IPR021760">
    <property type="entry name" value="RepC_C"/>
</dbReference>
<dbReference type="Proteomes" id="UP000193495">
    <property type="component" value="Unassembled WGS sequence"/>
</dbReference>
<feature type="domain" description="Plasmid replication protein C N-terminal" evidence="2">
    <location>
        <begin position="24"/>
        <end position="181"/>
    </location>
</feature>
<feature type="region of interest" description="Disordered" evidence="1">
    <location>
        <begin position="1"/>
        <end position="28"/>
    </location>
</feature>
<dbReference type="RefSeq" id="WP_085897909.1">
    <property type="nucleotide sequence ID" value="NZ_FWFY01000020.1"/>
</dbReference>
<name>A0A1X7A5L8_9RHOB</name>
<organism evidence="4 5">
    <name type="scientific">Limimaricola soesokkakensis</name>
    <dbReference type="NCBI Taxonomy" id="1343159"/>
    <lineage>
        <taxon>Bacteria</taxon>
        <taxon>Pseudomonadati</taxon>
        <taxon>Pseudomonadota</taxon>
        <taxon>Alphaproteobacteria</taxon>
        <taxon>Rhodobacterales</taxon>
        <taxon>Paracoccaceae</taxon>
        <taxon>Limimaricola</taxon>
    </lineage>
</organism>
<protein>
    <submittedName>
        <fullName evidence="4">Uncharacterized protein</fullName>
    </submittedName>
</protein>
<evidence type="ECO:0000259" key="2">
    <source>
        <dbReference type="Pfam" id="PF03428"/>
    </source>
</evidence>
<sequence length="397" mass="44104">MGYHSITPFGRTEKSVRTALEQRSPPNLSPCQLDKWQILRDLTESRTSFGLSDRDITVLQALLSCHPDTRLDASGSLIVHPSNETICTRANGMPCSTMRRHLAKLISEGFLIRRDSPNGKRYTRRIAGTKIAFGFDLSPMLHRAAEIAQAAESCRTEAVKRATLRQTISLLRRDLLALLDLAKLDHHDSLKLGQMADLAAATTKAMRRKLDADTLSRIEAALREAVDTMTRFVGYETMKPSSNDARNEQHQQNSNKESQDSESAQIPAATTELVNDNSKHHEYTVTEKALPTLPPLRLVLGTCTEIAIFDPEPIADWSDLVRAADKVRPMSGISEAVWHEAKSVLGIEQAATAFCAMLQRFSEIRNPGGYLRSLVARARQGTFSPMRMVMALQPKTT</sequence>
<reference evidence="4 5" key="1">
    <citation type="submission" date="2017-03" db="EMBL/GenBank/DDBJ databases">
        <authorList>
            <person name="Afonso C.L."/>
            <person name="Miller P.J."/>
            <person name="Scott M.A."/>
            <person name="Spackman E."/>
            <person name="Goraichik I."/>
            <person name="Dimitrov K.M."/>
            <person name="Suarez D.L."/>
            <person name="Swayne D.E."/>
        </authorList>
    </citation>
    <scope>NUCLEOTIDE SEQUENCE [LARGE SCALE GENOMIC DNA]</scope>
    <source>
        <strain evidence="4 5">CECT 8367</strain>
    </source>
</reference>
<dbReference type="InterPro" id="IPR047611">
    <property type="entry name" value="RepABC_RepC"/>
</dbReference>
<evidence type="ECO:0000256" key="1">
    <source>
        <dbReference type="SAM" id="MobiDB-lite"/>
    </source>
</evidence>
<evidence type="ECO:0000313" key="5">
    <source>
        <dbReference type="Proteomes" id="UP000193495"/>
    </source>
</evidence>
<dbReference type="EMBL" id="FWFY01000020">
    <property type="protein sequence ID" value="SLN71273.1"/>
    <property type="molecule type" value="Genomic_DNA"/>
</dbReference>